<evidence type="ECO:0000259" key="5">
    <source>
        <dbReference type="PROSITE" id="PS50222"/>
    </source>
</evidence>
<keyword evidence="2" id="KW-0518">Myosin</keyword>
<dbReference type="CDD" id="cd00051">
    <property type="entry name" value="EFh"/>
    <property type="match status" value="1"/>
</dbReference>
<dbReference type="OrthoDB" id="26525at2759"/>
<keyword evidence="1" id="KW-0677">Repeat</keyword>
<evidence type="ECO:0000256" key="2">
    <source>
        <dbReference type="ARBA" id="ARBA00023123"/>
    </source>
</evidence>
<dbReference type="InterPro" id="IPR011992">
    <property type="entry name" value="EF-hand-dom_pair"/>
</dbReference>
<dbReference type="Proteomes" id="UP000835052">
    <property type="component" value="Unassembled WGS sequence"/>
</dbReference>
<dbReference type="AlphaFoldDB" id="A0A8S1GWK0"/>
<feature type="domain" description="EF-hand" evidence="5">
    <location>
        <begin position="85"/>
        <end position="120"/>
    </location>
</feature>
<sequence length="234" mass="25932">MRGAVARTRADAKVAGQTEPSGIGTVSRRRRIVWGLRRRHALRIVLQPVGRPRPKNISAALAPGLELVYTLASPRQPLVALSVMPSQDQLKEIFNLYDEELDGKIDGTQIGDVVRAAGLKPTNALVVKASGQEFKRKGEKRITFEEWLPIYEQLSKEKEQGTYADFVEGLKVFDKDECGKILAAELRHILLALGERLTADEVDELLKGAEDAEGQVKYEDFIKKVLAGPFPDSD</sequence>
<evidence type="ECO:0000256" key="4">
    <source>
        <dbReference type="SAM" id="MobiDB-lite"/>
    </source>
</evidence>
<organism evidence="6 7">
    <name type="scientific">Caenorhabditis auriculariae</name>
    <dbReference type="NCBI Taxonomy" id="2777116"/>
    <lineage>
        <taxon>Eukaryota</taxon>
        <taxon>Metazoa</taxon>
        <taxon>Ecdysozoa</taxon>
        <taxon>Nematoda</taxon>
        <taxon>Chromadorea</taxon>
        <taxon>Rhabditida</taxon>
        <taxon>Rhabditina</taxon>
        <taxon>Rhabditomorpha</taxon>
        <taxon>Rhabditoidea</taxon>
        <taxon>Rhabditidae</taxon>
        <taxon>Peloderinae</taxon>
        <taxon>Caenorhabditis</taxon>
    </lineage>
</organism>
<reference evidence="6" key="1">
    <citation type="submission" date="2020-10" db="EMBL/GenBank/DDBJ databases">
        <authorList>
            <person name="Kikuchi T."/>
        </authorList>
    </citation>
    <scope>NUCLEOTIDE SEQUENCE</scope>
    <source>
        <strain evidence="6">NKZ352</strain>
    </source>
</reference>
<keyword evidence="7" id="KW-1185">Reference proteome</keyword>
<dbReference type="FunFam" id="1.10.238.10:FF:000003">
    <property type="entry name" value="Calmodulin A"/>
    <property type="match status" value="1"/>
</dbReference>
<protein>
    <recommendedName>
        <fullName evidence="5">EF-hand domain-containing protein</fullName>
    </recommendedName>
</protein>
<evidence type="ECO:0000256" key="1">
    <source>
        <dbReference type="ARBA" id="ARBA00022737"/>
    </source>
</evidence>
<feature type="domain" description="EF-hand" evidence="5">
    <location>
        <begin position="161"/>
        <end position="196"/>
    </location>
</feature>
<dbReference type="PANTHER" id="PTHR23048:SF33">
    <property type="entry name" value="MYOSIN LIGHT CHAIN ALKALI"/>
    <property type="match status" value="1"/>
</dbReference>
<dbReference type="PANTHER" id="PTHR23048">
    <property type="entry name" value="MYOSIN LIGHT CHAIN 1, 3"/>
    <property type="match status" value="1"/>
</dbReference>
<evidence type="ECO:0000313" key="6">
    <source>
        <dbReference type="EMBL" id="CAD6187827.1"/>
    </source>
</evidence>
<dbReference type="PROSITE" id="PS50222">
    <property type="entry name" value="EF_HAND_2"/>
    <property type="match status" value="2"/>
</dbReference>
<gene>
    <name evidence="6" type="ORF">CAUJ_LOCUS3746</name>
</gene>
<comment type="caution">
    <text evidence="6">The sequence shown here is derived from an EMBL/GenBank/DDBJ whole genome shotgun (WGS) entry which is preliminary data.</text>
</comment>
<dbReference type="InterPro" id="IPR050230">
    <property type="entry name" value="CALM/Myosin/TropC-like"/>
</dbReference>
<keyword evidence="3" id="KW-0505">Motor protein</keyword>
<accession>A0A8S1GWK0</accession>
<dbReference type="SUPFAM" id="SSF47473">
    <property type="entry name" value="EF-hand"/>
    <property type="match status" value="1"/>
</dbReference>
<dbReference type="GO" id="GO:0005859">
    <property type="term" value="C:muscle myosin complex"/>
    <property type="evidence" value="ECO:0007669"/>
    <property type="project" value="TreeGrafter"/>
</dbReference>
<dbReference type="InterPro" id="IPR002048">
    <property type="entry name" value="EF_hand_dom"/>
</dbReference>
<dbReference type="Pfam" id="PF13833">
    <property type="entry name" value="EF-hand_8"/>
    <property type="match status" value="1"/>
</dbReference>
<evidence type="ECO:0000256" key="3">
    <source>
        <dbReference type="ARBA" id="ARBA00023175"/>
    </source>
</evidence>
<name>A0A8S1GWK0_9PELO</name>
<dbReference type="GO" id="GO:0005509">
    <property type="term" value="F:calcium ion binding"/>
    <property type="evidence" value="ECO:0007669"/>
    <property type="project" value="InterPro"/>
</dbReference>
<dbReference type="EMBL" id="CAJGYM010000007">
    <property type="protein sequence ID" value="CAD6187827.1"/>
    <property type="molecule type" value="Genomic_DNA"/>
</dbReference>
<evidence type="ECO:0000313" key="7">
    <source>
        <dbReference type="Proteomes" id="UP000835052"/>
    </source>
</evidence>
<dbReference type="Gene3D" id="1.10.238.10">
    <property type="entry name" value="EF-hand"/>
    <property type="match status" value="2"/>
</dbReference>
<feature type="region of interest" description="Disordered" evidence="4">
    <location>
        <begin position="1"/>
        <end position="22"/>
    </location>
</feature>
<proteinExistence type="predicted"/>